<accession>A0A433P4Y6</accession>
<name>A0A433P4Y6_9FUNG</name>
<dbReference type="Proteomes" id="UP000274822">
    <property type="component" value="Unassembled WGS sequence"/>
</dbReference>
<proteinExistence type="predicted"/>
<dbReference type="EMBL" id="RBNJ01033880">
    <property type="protein sequence ID" value="RUS12610.1"/>
    <property type="molecule type" value="Genomic_DNA"/>
</dbReference>
<evidence type="ECO:0000313" key="2">
    <source>
        <dbReference type="Proteomes" id="UP000274822"/>
    </source>
</evidence>
<comment type="caution">
    <text evidence="1">The sequence shown here is derived from an EMBL/GenBank/DDBJ whole genome shotgun (WGS) entry which is preliminary data.</text>
</comment>
<reference evidence="1 2" key="1">
    <citation type="journal article" date="2018" name="New Phytol.">
        <title>Phylogenomics of Endogonaceae and evolution of mycorrhizas within Mucoromycota.</title>
        <authorList>
            <person name="Chang Y."/>
            <person name="Desiro A."/>
            <person name="Na H."/>
            <person name="Sandor L."/>
            <person name="Lipzen A."/>
            <person name="Clum A."/>
            <person name="Barry K."/>
            <person name="Grigoriev I.V."/>
            <person name="Martin F.M."/>
            <person name="Stajich J.E."/>
            <person name="Smith M.E."/>
            <person name="Bonito G."/>
            <person name="Spatafora J.W."/>
        </authorList>
    </citation>
    <scope>NUCLEOTIDE SEQUENCE [LARGE SCALE GENOMIC DNA]</scope>
    <source>
        <strain evidence="1 2">AD002</strain>
    </source>
</reference>
<feature type="non-terminal residue" evidence="1">
    <location>
        <position position="1"/>
    </location>
</feature>
<organism evidence="1 2">
    <name type="scientific">Jimgerdemannia flammicorona</name>
    <dbReference type="NCBI Taxonomy" id="994334"/>
    <lineage>
        <taxon>Eukaryota</taxon>
        <taxon>Fungi</taxon>
        <taxon>Fungi incertae sedis</taxon>
        <taxon>Mucoromycota</taxon>
        <taxon>Mucoromycotina</taxon>
        <taxon>Endogonomycetes</taxon>
        <taxon>Endogonales</taxon>
        <taxon>Endogonaceae</taxon>
        <taxon>Jimgerdemannia</taxon>
    </lineage>
</organism>
<dbReference type="AlphaFoldDB" id="A0A433P4Y6"/>
<protein>
    <submittedName>
        <fullName evidence="1">Uncharacterized protein</fullName>
    </submittedName>
</protein>
<sequence>YPDLRPRSDPTLALPNGGPGVFVVFPDTIVLKTLFKGTTFEDEIILRNRQSDRIIGLGLGGDRAYWLRWGAEMDPTSIVIVVASESGILKCEMNIEAVEKTPTQPGDAQIRQTLQLKSKLEQAVFFDSQQQVSTAFEDRLDIPSLAPLLRLNQGVRRQSQQGRAGPEQRDPRVECVFTSFLPYVSMLHAYHRYCIDAGIYSRLRTASKHIPTVGDLKISLRERLNRLKAIVKFIDANRVMNKVVIEAGTRGGIGCA</sequence>
<keyword evidence="2" id="KW-1185">Reference proteome</keyword>
<evidence type="ECO:0000313" key="1">
    <source>
        <dbReference type="EMBL" id="RUS12610.1"/>
    </source>
</evidence>
<gene>
    <name evidence="1" type="ORF">BC938DRAFT_478658</name>
</gene>